<evidence type="ECO:0000313" key="4">
    <source>
        <dbReference type="EMBL" id="KAF8879542.1"/>
    </source>
</evidence>
<dbReference type="EMBL" id="JADNYJ010000148">
    <property type="protein sequence ID" value="KAF8879542.1"/>
    <property type="molecule type" value="Genomic_DNA"/>
</dbReference>
<feature type="compositionally biased region" description="Polar residues" evidence="2">
    <location>
        <begin position="105"/>
        <end position="116"/>
    </location>
</feature>
<dbReference type="Proteomes" id="UP000724874">
    <property type="component" value="Unassembled WGS sequence"/>
</dbReference>
<dbReference type="GO" id="GO:0008270">
    <property type="term" value="F:zinc ion binding"/>
    <property type="evidence" value="ECO:0007669"/>
    <property type="project" value="UniProtKB-KW"/>
</dbReference>
<sequence>RYRELPSWRKGFKREWRKLEKTPITMPMSDAYRPKPKMMVCTCPYLATSHFLICKHLVQSFHPVPPVFFLEAKRHRTAPIWRHPGLKLIDEGPTEAGEDEPLPQINDNQVEITPSSPGADIPPDDEDEDDEDDLLDMGSKTGQTFDESMKEKINILRDFLGGLEYQIQFRDGRMLQALEREGAGLLRMAKACLSKERRMRSTRGETPSTWEQSTSSAMFYRSRAARSDS</sequence>
<feature type="compositionally biased region" description="Acidic residues" evidence="2">
    <location>
        <begin position="122"/>
        <end position="135"/>
    </location>
</feature>
<evidence type="ECO:0000259" key="3">
    <source>
        <dbReference type="PROSITE" id="PS50966"/>
    </source>
</evidence>
<reference evidence="4" key="1">
    <citation type="submission" date="2020-11" db="EMBL/GenBank/DDBJ databases">
        <authorList>
            <consortium name="DOE Joint Genome Institute"/>
            <person name="Ahrendt S."/>
            <person name="Riley R."/>
            <person name="Andreopoulos W."/>
            <person name="LaButti K."/>
            <person name="Pangilinan J."/>
            <person name="Ruiz-duenas F.J."/>
            <person name="Barrasa J.M."/>
            <person name="Sanchez-Garcia M."/>
            <person name="Camarero S."/>
            <person name="Miyauchi S."/>
            <person name="Serrano A."/>
            <person name="Linde D."/>
            <person name="Babiker R."/>
            <person name="Drula E."/>
            <person name="Ayuso-Fernandez I."/>
            <person name="Pacheco R."/>
            <person name="Padilla G."/>
            <person name="Ferreira P."/>
            <person name="Barriuso J."/>
            <person name="Kellner H."/>
            <person name="Castanera R."/>
            <person name="Alfaro M."/>
            <person name="Ramirez L."/>
            <person name="Pisabarro A.G."/>
            <person name="Kuo A."/>
            <person name="Tritt A."/>
            <person name="Lipzen A."/>
            <person name="He G."/>
            <person name="Yan M."/>
            <person name="Ng V."/>
            <person name="Cullen D."/>
            <person name="Martin F."/>
            <person name="Rosso M.-N."/>
            <person name="Henrissat B."/>
            <person name="Hibbett D."/>
            <person name="Martinez A.T."/>
            <person name="Grigoriev I.V."/>
        </authorList>
    </citation>
    <scope>NUCLEOTIDE SEQUENCE</scope>
    <source>
        <strain evidence="4">AH 44721</strain>
    </source>
</reference>
<name>A0A9P5NDU2_GYMJU</name>
<feature type="non-terminal residue" evidence="4">
    <location>
        <position position="229"/>
    </location>
</feature>
<keyword evidence="1" id="KW-0862">Zinc</keyword>
<keyword evidence="1" id="KW-0863">Zinc-finger</keyword>
<keyword evidence="5" id="KW-1185">Reference proteome</keyword>
<evidence type="ECO:0000313" key="5">
    <source>
        <dbReference type="Proteomes" id="UP000724874"/>
    </source>
</evidence>
<organism evidence="4 5">
    <name type="scientific">Gymnopilus junonius</name>
    <name type="common">Spectacular rustgill mushroom</name>
    <name type="synonym">Gymnopilus spectabilis subsp. junonius</name>
    <dbReference type="NCBI Taxonomy" id="109634"/>
    <lineage>
        <taxon>Eukaryota</taxon>
        <taxon>Fungi</taxon>
        <taxon>Dikarya</taxon>
        <taxon>Basidiomycota</taxon>
        <taxon>Agaricomycotina</taxon>
        <taxon>Agaricomycetes</taxon>
        <taxon>Agaricomycetidae</taxon>
        <taxon>Agaricales</taxon>
        <taxon>Agaricineae</taxon>
        <taxon>Hymenogastraceae</taxon>
        <taxon>Gymnopilus</taxon>
    </lineage>
</organism>
<evidence type="ECO:0000256" key="1">
    <source>
        <dbReference type="PROSITE-ProRule" id="PRU00325"/>
    </source>
</evidence>
<comment type="caution">
    <text evidence="4">The sequence shown here is derived from an EMBL/GenBank/DDBJ whole genome shotgun (WGS) entry which is preliminary data.</text>
</comment>
<protein>
    <recommendedName>
        <fullName evidence="3">SWIM-type domain-containing protein</fullName>
    </recommendedName>
</protein>
<keyword evidence="1" id="KW-0479">Metal-binding</keyword>
<dbReference type="AlphaFoldDB" id="A0A9P5NDU2"/>
<accession>A0A9P5NDU2</accession>
<gene>
    <name evidence="4" type="ORF">CPB84DRAFT_1657737</name>
</gene>
<feature type="domain" description="SWIM-type" evidence="3">
    <location>
        <begin position="32"/>
        <end position="65"/>
    </location>
</feature>
<feature type="region of interest" description="Disordered" evidence="2">
    <location>
        <begin position="87"/>
        <end position="143"/>
    </location>
</feature>
<feature type="compositionally biased region" description="Polar residues" evidence="2">
    <location>
        <begin position="204"/>
        <end position="217"/>
    </location>
</feature>
<dbReference type="OrthoDB" id="2661395at2759"/>
<dbReference type="InterPro" id="IPR007527">
    <property type="entry name" value="Znf_SWIM"/>
</dbReference>
<proteinExistence type="predicted"/>
<feature type="non-terminal residue" evidence="4">
    <location>
        <position position="1"/>
    </location>
</feature>
<feature type="region of interest" description="Disordered" evidence="2">
    <location>
        <begin position="196"/>
        <end position="229"/>
    </location>
</feature>
<evidence type="ECO:0000256" key="2">
    <source>
        <dbReference type="SAM" id="MobiDB-lite"/>
    </source>
</evidence>
<dbReference type="PROSITE" id="PS50966">
    <property type="entry name" value="ZF_SWIM"/>
    <property type="match status" value="1"/>
</dbReference>
<feature type="compositionally biased region" description="Acidic residues" evidence="2">
    <location>
        <begin position="92"/>
        <end position="101"/>
    </location>
</feature>